<protein>
    <submittedName>
        <fullName evidence="2">Uncharacterized protein</fullName>
    </submittedName>
</protein>
<keyword evidence="3" id="KW-1185">Reference proteome</keyword>
<reference evidence="2" key="1">
    <citation type="journal article" date="2022" name="New Phytol.">
        <title>Evolutionary transition to the ectomycorrhizal habit in the genomes of a hyperdiverse lineage of mushroom-forming fungi.</title>
        <authorList>
            <person name="Looney B."/>
            <person name="Miyauchi S."/>
            <person name="Morin E."/>
            <person name="Drula E."/>
            <person name="Courty P.E."/>
            <person name="Kohler A."/>
            <person name="Kuo A."/>
            <person name="LaButti K."/>
            <person name="Pangilinan J."/>
            <person name="Lipzen A."/>
            <person name="Riley R."/>
            <person name="Andreopoulos W."/>
            <person name="He G."/>
            <person name="Johnson J."/>
            <person name="Nolan M."/>
            <person name="Tritt A."/>
            <person name="Barry K.W."/>
            <person name="Grigoriev I.V."/>
            <person name="Nagy L.G."/>
            <person name="Hibbett D."/>
            <person name="Henrissat B."/>
            <person name="Matheny P.B."/>
            <person name="Labbe J."/>
            <person name="Martin F.M."/>
        </authorList>
    </citation>
    <scope>NUCLEOTIDE SEQUENCE</scope>
    <source>
        <strain evidence="2">BPL690</strain>
    </source>
</reference>
<accession>A0AAD4M460</accession>
<keyword evidence="1" id="KW-0472">Membrane</keyword>
<feature type="transmembrane region" description="Helical" evidence="1">
    <location>
        <begin position="139"/>
        <end position="159"/>
    </location>
</feature>
<dbReference type="Proteomes" id="UP001203297">
    <property type="component" value="Unassembled WGS sequence"/>
</dbReference>
<gene>
    <name evidence="2" type="ORF">B0F90DRAFT_1631877</name>
</gene>
<feature type="non-terminal residue" evidence="2">
    <location>
        <position position="1"/>
    </location>
</feature>
<proteinExistence type="predicted"/>
<feature type="transmembrane region" description="Helical" evidence="1">
    <location>
        <begin position="180"/>
        <end position="203"/>
    </location>
</feature>
<feature type="transmembrane region" description="Helical" evidence="1">
    <location>
        <begin position="75"/>
        <end position="94"/>
    </location>
</feature>
<sequence>SRQLGLLWRWDRITYTRILFIFARYPALTCAVVDLLPTTVKLGNVTTCLRLITIIFSELILATRTWAIWEKSRPILLFLVILAIACTTTAIVIIERDIVTTTGMCFELVLQVLLAPSAIPSIQGVQQCQTLTSAVKHAWVVPYLVTMLFEAVVLGLTLYKVLQYYKNIPIQSRSRLLDVLWIDGVIYFVFMLLLGILNIGLVLQVSTPQLRGGGTQLQTVLHSVLSTRIVLHIAATSKQDLVDSRSTLAQHRFSTRMEFADVSEVTAEGEANVHVELEELERL</sequence>
<keyword evidence="1" id="KW-0812">Transmembrane</keyword>
<feature type="transmembrane region" description="Helical" evidence="1">
    <location>
        <begin position="15"/>
        <end position="36"/>
    </location>
</feature>
<dbReference type="AlphaFoldDB" id="A0AAD4M460"/>
<dbReference type="EMBL" id="WTXG01000025">
    <property type="protein sequence ID" value="KAI0298981.1"/>
    <property type="molecule type" value="Genomic_DNA"/>
</dbReference>
<keyword evidence="1" id="KW-1133">Transmembrane helix</keyword>
<evidence type="ECO:0000256" key="1">
    <source>
        <dbReference type="SAM" id="Phobius"/>
    </source>
</evidence>
<comment type="caution">
    <text evidence="2">The sequence shown here is derived from an EMBL/GenBank/DDBJ whole genome shotgun (WGS) entry which is preliminary data.</text>
</comment>
<evidence type="ECO:0000313" key="3">
    <source>
        <dbReference type="Proteomes" id="UP001203297"/>
    </source>
</evidence>
<evidence type="ECO:0000313" key="2">
    <source>
        <dbReference type="EMBL" id="KAI0298981.1"/>
    </source>
</evidence>
<organism evidence="2 3">
    <name type="scientific">Multifurca ochricompacta</name>
    <dbReference type="NCBI Taxonomy" id="376703"/>
    <lineage>
        <taxon>Eukaryota</taxon>
        <taxon>Fungi</taxon>
        <taxon>Dikarya</taxon>
        <taxon>Basidiomycota</taxon>
        <taxon>Agaricomycotina</taxon>
        <taxon>Agaricomycetes</taxon>
        <taxon>Russulales</taxon>
        <taxon>Russulaceae</taxon>
        <taxon>Multifurca</taxon>
    </lineage>
</organism>
<name>A0AAD4M460_9AGAM</name>